<organism evidence="4 5">
    <name type="scientific">Rhizodiscina lignyota</name>
    <dbReference type="NCBI Taxonomy" id="1504668"/>
    <lineage>
        <taxon>Eukaryota</taxon>
        <taxon>Fungi</taxon>
        <taxon>Dikarya</taxon>
        <taxon>Ascomycota</taxon>
        <taxon>Pezizomycotina</taxon>
        <taxon>Dothideomycetes</taxon>
        <taxon>Pleosporomycetidae</taxon>
        <taxon>Aulographales</taxon>
        <taxon>Rhizodiscinaceae</taxon>
        <taxon>Rhizodiscina</taxon>
    </lineage>
</organism>
<dbReference type="Pfam" id="PF00202">
    <property type="entry name" value="Aminotran_3"/>
    <property type="match status" value="2"/>
</dbReference>
<evidence type="ECO:0000313" key="4">
    <source>
        <dbReference type="EMBL" id="KAF2101766.1"/>
    </source>
</evidence>
<proteinExistence type="inferred from homology"/>
<dbReference type="InterPro" id="IPR049704">
    <property type="entry name" value="Aminotrans_3_PPA_site"/>
</dbReference>
<evidence type="ECO:0000256" key="1">
    <source>
        <dbReference type="ARBA" id="ARBA00004173"/>
    </source>
</evidence>
<dbReference type="GO" id="GO:0005739">
    <property type="term" value="C:mitochondrion"/>
    <property type="evidence" value="ECO:0007669"/>
    <property type="project" value="UniProtKB-SubCell"/>
</dbReference>
<sequence>MQRIGSALWPSLQCFQVYGANTNVGKTIVSTALCKAWRGKLDLSVHYLKPVSTGPLDDADVNHMAKFAPGVNTKTLFQFSKPLSPHIAAKDAGDIPPDLTVQQRTYHDLSEAVTKADVAIVETAGGVLSPAPSGSVQADVYRPLRLPVLLVGDYHLGGISSTIAAYESLRIRGYDVLAHFIFEDAEYQNSKYLTDFFLGNKVSTIELPKPPRQVEDAMKDLQNMQTYYSDVAASHAILEAVERLGHQHEARIKRLGEMSARAADTIWYPFTQHKGRRPEDIVVIDSAFGDNFDTLSNTMSPEASILTPAMDGSASWWTQGLGHGNPSLALSAASAAGRYGHVMFAGAIHEPALSLAEMLLQHHDNPRLAKVFYSDNGSTGMEVAVKMALRAARTRYGWDHAQEDIGILGLRGSYHGDTMGVMDCSEPSTYNDRIEWYNPKGYWLDYPTVIMRAGRWFVEPPHGQEAAFGNAQSFDSLNDIFDLRRREDAVYTRYIEKTLTELRDAGRKFGALILEPVILGAGGMNFIDPLFQHALIKAVRNRPDLIGTQKLRKPGSLDSWSGLPVVFDEVFTGLYRLGRFNCSSFLQAQPDIVVNAKLLTGGLIPLCTTTASQDIFDAFLSDEKADALLHGHSYTAHAVGCAVAVDSLDAMMQMEKTGKWDEFRRSWATDEVTGEGCWSMWSKEFVTKVTNKESIDGVFAIGSVLALTLKDAAGGGYNSLAAQGLHSRLLDIGDKGWRIHSRVLGNVLYLMTSQITTWETLKNVEQFILESVN</sequence>
<name>A0A9P4IHG6_9PEZI</name>
<dbReference type="InterPro" id="IPR015421">
    <property type="entry name" value="PyrdxlP-dep_Trfase_major"/>
</dbReference>
<dbReference type="InterPro" id="IPR015424">
    <property type="entry name" value="PyrdxlP-dep_Trfase"/>
</dbReference>
<dbReference type="AlphaFoldDB" id="A0A9P4IHG6"/>
<dbReference type="GO" id="GO:0004141">
    <property type="term" value="F:dethiobiotin synthase activity"/>
    <property type="evidence" value="ECO:0007669"/>
    <property type="project" value="InterPro"/>
</dbReference>
<comment type="subcellular location">
    <subcellularLocation>
        <location evidence="1">Mitochondrion</location>
    </subcellularLocation>
</comment>
<dbReference type="GO" id="GO:0000287">
    <property type="term" value="F:magnesium ion binding"/>
    <property type="evidence" value="ECO:0007669"/>
    <property type="project" value="InterPro"/>
</dbReference>
<evidence type="ECO:0000313" key="5">
    <source>
        <dbReference type="Proteomes" id="UP000799772"/>
    </source>
</evidence>
<accession>A0A9P4IHG6</accession>
<dbReference type="NCBIfam" id="TIGR00347">
    <property type="entry name" value="bioD"/>
    <property type="match status" value="1"/>
</dbReference>
<dbReference type="SUPFAM" id="SSF52540">
    <property type="entry name" value="P-loop containing nucleoside triphosphate hydrolases"/>
    <property type="match status" value="1"/>
</dbReference>
<dbReference type="EMBL" id="ML978123">
    <property type="protein sequence ID" value="KAF2101766.1"/>
    <property type="molecule type" value="Genomic_DNA"/>
</dbReference>
<evidence type="ECO:0000256" key="2">
    <source>
        <dbReference type="ARBA" id="ARBA00022576"/>
    </source>
</evidence>
<dbReference type="InterPro" id="IPR027417">
    <property type="entry name" value="P-loop_NTPase"/>
</dbReference>
<protein>
    <submittedName>
        <fullName evidence="4">Adenosylmethionine-8-amino-7-oxononanoate aminotransferase</fullName>
    </submittedName>
</protein>
<dbReference type="Pfam" id="PF13500">
    <property type="entry name" value="AAA_26"/>
    <property type="match status" value="1"/>
</dbReference>
<dbReference type="PANTHER" id="PTHR42684">
    <property type="entry name" value="ADENOSYLMETHIONINE-8-AMINO-7-OXONONANOATE AMINOTRANSFERASE"/>
    <property type="match status" value="1"/>
</dbReference>
<gene>
    <name evidence="4" type="ORF">NA57DRAFT_64473</name>
</gene>
<dbReference type="OrthoDB" id="425114at2759"/>
<evidence type="ECO:0000256" key="3">
    <source>
        <dbReference type="ARBA" id="ARBA00022679"/>
    </source>
</evidence>
<dbReference type="GO" id="GO:0030170">
    <property type="term" value="F:pyridoxal phosphate binding"/>
    <property type="evidence" value="ECO:0007669"/>
    <property type="project" value="InterPro"/>
</dbReference>
<comment type="caution">
    <text evidence="4">The sequence shown here is derived from an EMBL/GenBank/DDBJ whole genome shotgun (WGS) entry which is preliminary data.</text>
</comment>
<dbReference type="PROSITE" id="PS00600">
    <property type="entry name" value="AA_TRANSFER_CLASS_3"/>
    <property type="match status" value="1"/>
</dbReference>
<dbReference type="Gene3D" id="3.40.50.300">
    <property type="entry name" value="P-loop containing nucleotide triphosphate hydrolases"/>
    <property type="match status" value="1"/>
</dbReference>
<dbReference type="GO" id="GO:0005524">
    <property type="term" value="F:ATP binding"/>
    <property type="evidence" value="ECO:0007669"/>
    <property type="project" value="InterPro"/>
</dbReference>
<dbReference type="GO" id="GO:0009102">
    <property type="term" value="P:biotin biosynthetic process"/>
    <property type="evidence" value="ECO:0007669"/>
    <property type="project" value="InterPro"/>
</dbReference>
<dbReference type="CDD" id="cd03109">
    <property type="entry name" value="DTBS"/>
    <property type="match status" value="1"/>
</dbReference>
<dbReference type="SUPFAM" id="SSF53383">
    <property type="entry name" value="PLP-dependent transferases"/>
    <property type="match status" value="1"/>
</dbReference>
<dbReference type="PANTHER" id="PTHR42684:SF3">
    <property type="entry name" value="ADENOSYLMETHIONINE-8-AMINO-7-OXONONANOATE AMINOTRANSFERASE"/>
    <property type="match status" value="1"/>
</dbReference>
<reference evidence="4" key="1">
    <citation type="journal article" date="2020" name="Stud. Mycol.">
        <title>101 Dothideomycetes genomes: a test case for predicting lifestyles and emergence of pathogens.</title>
        <authorList>
            <person name="Haridas S."/>
            <person name="Albert R."/>
            <person name="Binder M."/>
            <person name="Bloem J."/>
            <person name="Labutti K."/>
            <person name="Salamov A."/>
            <person name="Andreopoulos B."/>
            <person name="Baker S."/>
            <person name="Barry K."/>
            <person name="Bills G."/>
            <person name="Bluhm B."/>
            <person name="Cannon C."/>
            <person name="Castanera R."/>
            <person name="Culley D."/>
            <person name="Daum C."/>
            <person name="Ezra D."/>
            <person name="Gonzalez J."/>
            <person name="Henrissat B."/>
            <person name="Kuo A."/>
            <person name="Liang C."/>
            <person name="Lipzen A."/>
            <person name="Lutzoni F."/>
            <person name="Magnuson J."/>
            <person name="Mondo S."/>
            <person name="Nolan M."/>
            <person name="Ohm R."/>
            <person name="Pangilinan J."/>
            <person name="Park H.-J."/>
            <person name="Ramirez L."/>
            <person name="Alfaro M."/>
            <person name="Sun H."/>
            <person name="Tritt A."/>
            <person name="Yoshinaga Y."/>
            <person name="Zwiers L.-H."/>
            <person name="Turgeon B."/>
            <person name="Goodwin S."/>
            <person name="Spatafora J."/>
            <person name="Crous P."/>
            <person name="Grigoriev I."/>
        </authorList>
    </citation>
    <scope>NUCLEOTIDE SEQUENCE</scope>
    <source>
        <strain evidence="4">CBS 133067</strain>
    </source>
</reference>
<dbReference type="FunFam" id="3.90.1150.10:FF:000080">
    <property type="entry name" value="Bifunctional dethiobiotin synthetase/adenosylmethionine-8-amino-7-oxononanoate aminotransferase"/>
    <property type="match status" value="1"/>
</dbReference>
<dbReference type="GO" id="GO:0004015">
    <property type="term" value="F:adenosylmethionine-8-amino-7-oxononanoate transaminase activity"/>
    <property type="evidence" value="ECO:0007669"/>
    <property type="project" value="TreeGrafter"/>
</dbReference>
<dbReference type="HAMAP" id="MF_00336">
    <property type="entry name" value="BioD"/>
    <property type="match status" value="1"/>
</dbReference>
<dbReference type="InterPro" id="IPR005814">
    <property type="entry name" value="Aminotrans_3"/>
</dbReference>
<keyword evidence="2 4" id="KW-0032">Aminotransferase</keyword>
<dbReference type="Gene3D" id="3.40.640.10">
    <property type="entry name" value="Type I PLP-dependent aspartate aminotransferase-like (Major domain)"/>
    <property type="match status" value="1"/>
</dbReference>
<keyword evidence="3" id="KW-0808">Transferase</keyword>
<dbReference type="Proteomes" id="UP000799772">
    <property type="component" value="Unassembled WGS sequence"/>
</dbReference>
<dbReference type="InterPro" id="IPR004472">
    <property type="entry name" value="DTB_synth_BioD"/>
</dbReference>
<keyword evidence="5" id="KW-1185">Reference proteome</keyword>